<dbReference type="VEuPathDB" id="FungiDB:SAPIO_CDS0609"/>
<accession>A0A084GG52</accession>
<comment type="caution">
    <text evidence="1">The sequence shown here is derived from an EMBL/GenBank/DDBJ whole genome shotgun (WGS) entry which is preliminary data.</text>
</comment>
<organism evidence="1 2">
    <name type="scientific">Pseudallescheria apiosperma</name>
    <name type="common">Scedosporium apiospermum</name>
    <dbReference type="NCBI Taxonomy" id="563466"/>
    <lineage>
        <taxon>Eukaryota</taxon>
        <taxon>Fungi</taxon>
        <taxon>Dikarya</taxon>
        <taxon>Ascomycota</taxon>
        <taxon>Pezizomycotina</taxon>
        <taxon>Sordariomycetes</taxon>
        <taxon>Hypocreomycetidae</taxon>
        <taxon>Microascales</taxon>
        <taxon>Microascaceae</taxon>
        <taxon>Scedosporium</taxon>
    </lineage>
</organism>
<evidence type="ECO:0000313" key="1">
    <source>
        <dbReference type="EMBL" id="KEZ46314.1"/>
    </source>
</evidence>
<dbReference type="PANTHER" id="PTHR38111:SF9">
    <property type="entry name" value="ZN(2)-C6 FUNGAL-TYPE DOMAIN-CONTAINING PROTEIN"/>
    <property type="match status" value="1"/>
</dbReference>
<dbReference type="PANTHER" id="PTHR38111">
    <property type="entry name" value="ZN(2)-C6 FUNGAL-TYPE DOMAIN-CONTAINING PROTEIN-RELATED"/>
    <property type="match status" value="1"/>
</dbReference>
<dbReference type="RefSeq" id="XP_016646113.1">
    <property type="nucleotide sequence ID" value="XM_016783347.1"/>
</dbReference>
<sequence length="208" mass="22768">MAAPMLPPIRLLSWPLRDVISFCVQNFVPVPEHPLLSDYPRRPRPQMCGAWVEALPELAIGGDAEPLPSAIKALGVTLAAFSQTTRAPIPDALEAQCAAIGTLQSAIRDNTVSPSNELAATIMCLFVSEMLLPTSAMSSVIHERGIGDLIRVNQPSFYSFGVPHKLFVGFRPTLMLHAFLNRKSTFLADDDWKSEPFEPGPESFRVDV</sequence>
<dbReference type="Proteomes" id="UP000028545">
    <property type="component" value="Unassembled WGS sequence"/>
</dbReference>
<keyword evidence="2" id="KW-1185">Reference proteome</keyword>
<dbReference type="HOGENOM" id="CLU_1321570_0_0_1"/>
<reference evidence="1 2" key="1">
    <citation type="journal article" date="2014" name="Genome Announc.">
        <title>Draft genome sequence of the pathogenic fungus Scedosporium apiospermum.</title>
        <authorList>
            <person name="Vandeputte P."/>
            <person name="Ghamrawi S."/>
            <person name="Rechenmann M."/>
            <person name="Iltis A."/>
            <person name="Giraud S."/>
            <person name="Fleury M."/>
            <person name="Thornton C."/>
            <person name="Delhaes L."/>
            <person name="Meyer W."/>
            <person name="Papon N."/>
            <person name="Bouchara J.P."/>
        </authorList>
    </citation>
    <scope>NUCLEOTIDE SEQUENCE [LARGE SCALE GENOMIC DNA]</scope>
    <source>
        <strain evidence="1 2">IHEM 14462</strain>
    </source>
</reference>
<dbReference type="AlphaFoldDB" id="A0A084GG52"/>
<protein>
    <submittedName>
        <fullName evidence="1">Uncharacterized protein</fullName>
    </submittedName>
</protein>
<proteinExistence type="predicted"/>
<evidence type="ECO:0000313" key="2">
    <source>
        <dbReference type="Proteomes" id="UP000028545"/>
    </source>
</evidence>
<dbReference type="KEGG" id="sapo:SAPIO_CDS0609"/>
<gene>
    <name evidence="1" type="ORF">SAPIO_CDS0609</name>
</gene>
<dbReference type="OrthoDB" id="4491390at2759"/>
<dbReference type="GeneID" id="27718761"/>
<name>A0A084GG52_PSEDA</name>
<dbReference type="EMBL" id="JOWA01000033">
    <property type="protein sequence ID" value="KEZ46314.1"/>
    <property type="molecule type" value="Genomic_DNA"/>
</dbReference>
<dbReference type="InterPro" id="IPR053178">
    <property type="entry name" value="Osmoadaptation_assoc"/>
</dbReference>